<proteinExistence type="predicted"/>
<protein>
    <submittedName>
        <fullName evidence="1">Uncharacterized protein</fullName>
    </submittedName>
</protein>
<gene>
    <name evidence="1" type="ORF">OEZ85_008009</name>
</gene>
<evidence type="ECO:0000313" key="1">
    <source>
        <dbReference type="EMBL" id="WIA08580.1"/>
    </source>
</evidence>
<dbReference type="Proteomes" id="UP001244341">
    <property type="component" value="Chromosome 1b"/>
</dbReference>
<name>A0ABY8THX1_TETOB</name>
<reference evidence="1 2" key="1">
    <citation type="submission" date="2023-05" db="EMBL/GenBank/DDBJ databases">
        <title>A 100% complete, gapless, phased diploid assembly of the Scenedesmus obliquus UTEX 3031 genome.</title>
        <authorList>
            <person name="Biondi T.C."/>
            <person name="Hanschen E.R."/>
            <person name="Kwon T."/>
            <person name="Eng W."/>
            <person name="Kruse C.P.S."/>
            <person name="Koehler S.I."/>
            <person name="Kunde Y."/>
            <person name="Gleasner C.D."/>
            <person name="You Mak K.T."/>
            <person name="Polle J."/>
            <person name="Hovde B.T."/>
            <person name="Starkenburg S.R."/>
        </authorList>
    </citation>
    <scope>NUCLEOTIDE SEQUENCE [LARGE SCALE GENOMIC DNA]</scope>
    <source>
        <strain evidence="1 2">DOE0152z</strain>
    </source>
</reference>
<organism evidence="1 2">
    <name type="scientific">Tetradesmus obliquus</name>
    <name type="common">Green alga</name>
    <name type="synonym">Acutodesmus obliquus</name>
    <dbReference type="NCBI Taxonomy" id="3088"/>
    <lineage>
        <taxon>Eukaryota</taxon>
        <taxon>Viridiplantae</taxon>
        <taxon>Chlorophyta</taxon>
        <taxon>core chlorophytes</taxon>
        <taxon>Chlorophyceae</taxon>
        <taxon>CS clade</taxon>
        <taxon>Sphaeropleales</taxon>
        <taxon>Scenedesmaceae</taxon>
        <taxon>Tetradesmus</taxon>
    </lineage>
</organism>
<sequence length="273" mass="29272">MTNTRDPHEQNFKIIIFNSGGQKSRPSPAAKALVVESSWKRSLPSGKRAKQLLDGRSSGTMKATKITIMLVFAGMVVSAAANGRELNQYPTVTIDSPKTIPSIAGPTFKFGYKNGVGAFQGWNGGLELPKTIDLGGVRVTRPILRGRKLAQYPTVTIDSPKTIPSIAGPTFKFGYKNGVGAFQGWNGGLELPKTIDLGGVRVTRPILRGRKLAQYPTVTIDSPKTIPSIAGPTFKFGYKNGVGAFQGWNGGLELPKTIDLGGVRVTRPILRGH</sequence>
<keyword evidence="2" id="KW-1185">Reference proteome</keyword>
<evidence type="ECO:0000313" key="2">
    <source>
        <dbReference type="Proteomes" id="UP001244341"/>
    </source>
</evidence>
<dbReference type="EMBL" id="CP126208">
    <property type="protein sequence ID" value="WIA08580.1"/>
    <property type="molecule type" value="Genomic_DNA"/>
</dbReference>
<accession>A0ABY8THX1</accession>